<name>A0A1H4GZF2_9GAMM</name>
<dbReference type="SUPFAM" id="SSF55469">
    <property type="entry name" value="FMN-dependent nitroreductase-like"/>
    <property type="match status" value="2"/>
</dbReference>
<dbReference type="GO" id="GO:0016491">
    <property type="term" value="F:oxidoreductase activity"/>
    <property type="evidence" value="ECO:0007669"/>
    <property type="project" value="InterPro"/>
</dbReference>
<dbReference type="InterPro" id="IPR000415">
    <property type="entry name" value="Nitroreductase-like"/>
</dbReference>
<proteinExistence type="predicted"/>
<evidence type="ECO:0000313" key="2">
    <source>
        <dbReference type="Proteomes" id="UP000242469"/>
    </source>
</evidence>
<reference evidence="2" key="1">
    <citation type="submission" date="2016-10" db="EMBL/GenBank/DDBJ databases">
        <authorList>
            <person name="Varghese N."/>
            <person name="Submissions S."/>
        </authorList>
    </citation>
    <scope>NUCLEOTIDE SEQUENCE [LARGE SCALE GENOMIC DNA]</scope>
    <source>
        <strain evidence="2">DSM 11526</strain>
    </source>
</reference>
<dbReference type="OrthoDB" id="272552at2"/>
<protein>
    <submittedName>
        <fullName evidence="1">Nitroreductase family protein</fullName>
    </submittedName>
</protein>
<organism evidence="1 2">
    <name type="scientific">Marinobacterium iners DSM 11526</name>
    <dbReference type="NCBI Taxonomy" id="1122198"/>
    <lineage>
        <taxon>Bacteria</taxon>
        <taxon>Pseudomonadati</taxon>
        <taxon>Pseudomonadota</taxon>
        <taxon>Gammaproteobacteria</taxon>
        <taxon>Oceanospirillales</taxon>
        <taxon>Oceanospirillaceae</taxon>
        <taxon>Marinobacterium</taxon>
    </lineage>
</organism>
<sequence>MDESSERTSLHALLQQAVLAPSSHNTQPWLFRLNETEQVVELLADWQRALPVNDPDNRELHISCGCALFNLRVAAADAGLSLDWTLLPKPETPNLLARVHIGRGENETTLASLGDALIHRRTWRNRFKPETLSAELQNALCEVARAEHGHVRLLLNSELRQQVVELVKQGDSLLWQNESWRDELAQWMHPGRAGDGLTVPRLVAPLVRGVVRHFDMGKSMASQDRLLAEESPLLALLSSDGDTPRDWLQTGQALQHLLLVAQQQGVQASYLNQPIQHAQLRPQLEQHIGAQGHAQILLRLGYPDDRLPASPRRPLDDVIIE</sequence>
<gene>
    <name evidence="1" type="ORF">SAMN02745729_12314</name>
</gene>
<dbReference type="PANTHER" id="PTHR23026:SF123">
    <property type="entry name" value="NAD(P)H NITROREDUCTASE RV3131-RELATED"/>
    <property type="match status" value="1"/>
</dbReference>
<dbReference type="PANTHER" id="PTHR23026">
    <property type="entry name" value="NADPH NITROREDUCTASE"/>
    <property type="match status" value="1"/>
</dbReference>
<dbReference type="Gene3D" id="3.40.109.10">
    <property type="entry name" value="NADH Oxidase"/>
    <property type="match status" value="2"/>
</dbReference>
<dbReference type="AlphaFoldDB" id="A0A1H4GZF2"/>
<dbReference type="InterPro" id="IPR050627">
    <property type="entry name" value="Nitroreductase/BluB"/>
</dbReference>
<evidence type="ECO:0000313" key="1">
    <source>
        <dbReference type="EMBL" id="SEB14884.1"/>
    </source>
</evidence>
<dbReference type="NCBIfam" id="NF047509">
    <property type="entry name" value="Rv3131_FMN_oxido"/>
    <property type="match status" value="1"/>
</dbReference>
<dbReference type="RefSeq" id="WP_091827958.1">
    <property type="nucleotide sequence ID" value="NZ_FNRJ01000023.1"/>
</dbReference>
<keyword evidence="2" id="KW-1185">Reference proteome</keyword>
<dbReference type="EMBL" id="FNRJ01000023">
    <property type="protein sequence ID" value="SEB14884.1"/>
    <property type="molecule type" value="Genomic_DNA"/>
</dbReference>
<dbReference type="Proteomes" id="UP000242469">
    <property type="component" value="Unassembled WGS sequence"/>
</dbReference>
<accession>A0A1H4GZF2</accession>
<dbReference type="STRING" id="1122198.SAMN02745729_12314"/>